<dbReference type="Gene3D" id="3.40.50.12780">
    <property type="entry name" value="N-terminal domain of ligase-like"/>
    <property type="match status" value="1"/>
</dbReference>
<gene>
    <name evidence="4" type="ORF">HMPREF0044_0659</name>
</gene>
<dbReference type="OrthoDB" id="9803968at2"/>
<dbReference type="GO" id="GO:0006631">
    <property type="term" value="P:fatty acid metabolic process"/>
    <property type="evidence" value="ECO:0007669"/>
    <property type="project" value="TreeGrafter"/>
</dbReference>
<dbReference type="eggNOG" id="COG0318">
    <property type="taxonomic scope" value="Bacteria"/>
</dbReference>
<accession>C0W0R6</accession>
<feature type="domain" description="AMP-dependent synthetase/ligase" evidence="2">
    <location>
        <begin position="78"/>
        <end position="274"/>
    </location>
</feature>
<dbReference type="SUPFAM" id="SSF56801">
    <property type="entry name" value="Acetyl-CoA synthetase-like"/>
    <property type="match status" value="1"/>
</dbReference>
<dbReference type="Gene3D" id="3.30.300.30">
    <property type="match status" value="1"/>
</dbReference>
<evidence type="ECO:0000256" key="1">
    <source>
        <dbReference type="ARBA" id="ARBA00006432"/>
    </source>
</evidence>
<dbReference type="Pfam" id="PF13193">
    <property type="entry name" value="AMP-binding_C"/>
    <property type="match status" value="1"/>
</dbReference>
<proteinExistence type="inferred from homology"/>
<dbReference type="Proteomes" id="UP000010301">
    <property type="component" value="Unassembled WGS sequence"/>
</dbReference>
<dbReference type="HOGENOM" id="CLU_000022_59_3_11"/>
<dbReference type="InterPro" id="IPR042099">
    <property type="entry name" value="ANL_N_sf"/>
</dbReference>
<dbReference type="RefSeq" id="WP_006546431.1">
    <property type="nucleotide sequence ID" value="NZ_DS999543.1"/>
</dbReference>
<dbReference type="AlphaFoldDB" id="C0W0R6"/>
<reference evidence="4 5" key="1">
    <citation type="submission" date="2009-01" db="EMBL/GenBank/DDBJ databases">
        <authorList>
            <person name="Qin X."/>
            <person name="Bachman B."/>
            <person name="Battles P."/>
            <person name="Bell A."/>
            <person name="Bess C."/>
            <person name="Bickham C."/>
            <person name="Chaboub L."/>
            <person name="Chen D."/>
            <person name="Coyle M."/>
            <person name="Deiros D.R."/>
            <person name="Dinh H."/>
            <person name="Forbes L."/>
            <person name="Fowler G."/>
            <person name="Francisco L."/>
            <person name="Fu Q."/>
            <person name="Gubbala S."/>
            <person name="Hale W."/>
            <person name="Han Y."/>
            <person name="Hemphill L."/>
            <person name="Highlander S.K."/>
            <person name="Hirani K."/>
            <person name="Hogues M."/>
            <person name="Jackson L."/>
            <person name="Jakkamsetti A."/>
            <person name="Javaid M."/>
            <person name="Jiang H."/>
            <person name="Korchina V."/>
            <person name="Kovar C."/>
            <person name="Lara F."/>
            <person name="Lee S."/>
            <person name="Mata R."/>
            <person name="Mathew T."/>
            <person name="Moen C."/>
            <person name="Morales K."/>
            <person name="Munidasa M."/>
            <person name="Nazareth L."/>
            <person name="Ngo R."/>
            <person name="Nguyen L."/>
            <person name="Okwuonu G."/>
            <person name="Ongeri F."/>
            <person name="Patil S."/>
            <person name="Petrosino J."/>
            <person name="Pham C."/>
            <person name="Pham P."/>
            <person name="Pu L.-L."/>
            <person name="Puazo M."/>
            <person name="Raj R."/>
            <person name="Reid J."/>
            <person name="Rouhana J."/>
            <person name="Saada N."/>
            <person name="Shang Y."/>
            <person name="Simmons D."/>
            <person name="Thornton R."/>
            <person name="Warren J."/>
            <person name="Weissenberger G."/>
            <person name="Zhang J."/>
            <person name="Zhang L."/>
            <person name="Zhou C."/>
            <person name="Zhu D."/>
            <person name="Muzny D."/>
            <person name="Worley K."/>
            <person name="Gibbs R."/>
        </authorList>
    </citation>
    <scope>NUCLEOTIDE SEQUENCE [LARGE SCALE GENOMIC DNA]</scope>
    <source>
        <strain evidence="4 5">DSM 15436</strain>
    </source>
</reference>
<comment type="caution">
    <text evidence="4">The sequence shown here is derived from an EMBL/GenBank/DDBJ whole genome shotgun (WGS) entry which is preliminary data.</text>
</comment>
<dbReference type="PANTHER" id="PTHR43201:SF8">
    <property type="entry name" value="ACYL-COA SYNTHETASE FAMILY MEMBER 3"/>
    <property type="match status" value="1"/>
</dbReference>
<sequence length="444" mass="47142">MTISDAQLMLVPGGTSAMAITRTYSAVHKLWEFFEREEATGQKRSKWIVVAPRPIEECFPPMIEASTAALENHLTRLPAEVDVIVETSGSTSGQPRLVGLSYAALVASARATHEALGGPGRWIVALPVHHIAGLLTLVRCCVAEASPVIAELDGGFDADALIRACRSMFEGGGVRTDLRSYLALVPKQLQDALDFGGELVEYLARLDAILVGGAALPVALRERAETAGLRVVTSYGMTETAGGVVYDGVPLAGVRVETAENGCALIHSPTLLVDYLDGETGADFVSVDGLRFLPTADQIISEGGKVQVQGRADEVIISGGLNISPLPVANALVSTTVSSEASVTEAVVLPAADSLWGQIAVAVVTVAQPVVDLPATARHWRELVGSELGKEFAPRAFIVLETLPRTDLGKPDKHALEKMVQELLELPAELRPANLWVKENKERA</sequence>
<dbReference type="Pfam" id="PF00501">
    <property type="entry name" value="AMP-binding"/>
    <property type="match status" value="1"/>
</dbReference>
<dbReference type="STRING" id="525245.HMPREF0044_0659"/>
<protein>
    <submittedName>
        <fullName evidence="4">Putative O-succinylbenzoic acid--CoA ligase</fullName>
    </submittedName>
</protein>
<comment type="similarity">
    <text evidence="1">Belongs to the ATP-dependent AMP-binding enzyme family.</text>
</comment>
<name>C0W0R6_9ACTO</name>
<dbReference type="InterPro" id="IPR000873">
    <property type="entry name" value="AMP-dep_synth/lig_dom"/>
</dbReference>
<dbReference type="EMBL" id="ACFG01000030">
    <property type="protein sequence ID" value="EEH63640.1"/>
    <property type="molecule type" value="Genomic_DNA"/>
</dbReference>
<keyword evidence="4" id="KW-0436">Ligase</keyword>
<evidence type="ECO:0000313" key="4">
    <source>
        <dbReference type="EMBL" id="EEH63640.1"/>
    </source>
</evidence>
<dbReference type="InterPro" id="IPR045851">
    <property type="entry name" value="AMP-bd_C_sf"/>
</dbReference>
<organism evidence="4 5">
    <name type="scientific">Gleimia coleocanis DSM 15436</name>
    <dbReference type="NCBI Taxonomy" id="525245"/>
    <lineage>
        <taxon>Bacteria</taxon>
        <taxon>Bacillati</taxon>
        <taxon>Actinomycetota</taxon>
        <taxon>Actinomycetes</taxon>
        <taxon>Actinomycetales</taxon>
        <taxon>Actinomycetaceae</taxon>
        <taxon>Gleimia</taxon>
    </lineage>
</organism>
<dbReference type="GO" id="GO:0031956">
    <property type="term" value="F:medium-chain fatty acid-CoA ligase activity"/>
    <property type="evidence" value="ECO:0007669"/>
    <property type="project" value="TreeGrafter"/>
</dbReference>
<dbReference type="PANTHER" id="PTHR43201">
    <property type="entry name" value="ACYL-COA SYNTHETASE"/>
    <property type="match status" value="1"/>
</dbReference>
<evidence type="ECO:0000313" key="5">
    <source>
        <dbReference type="Proteomes" id="UP000010301"/>
    </source>
</evidence>
<evidence type="ECO:0000259" key="3">
    <source>
        <dbReference type="Pfam" id="PF13193"/>
    </source>
</evidence>
<evidence type="ECO:0000259" key="2">
    <source>
        <dbReference type="Pfam" id="PF00501"/>
    </source>
</evidence>
<dbReference type="InterPro" id="IPR025110">
    <property type="entry name" value="AMP-bd_C"/>
</dbReference>
<feature type="domain" description="AMP-binding enzyme C-terminal" evidence="3">
    <location>
        <begin position="341"/>
        <end position="410"/>
    </location>
</feature>
<keyword evidence="5" id="KW-1185">Reference proteome</keyword>